<evidence type="ECO:0000313" key="3">
    <source>
        <dbReference type="Proteomes" id="UP000186922"/>
    </source>
</evidence>
<dbReference type="AlphaFoldDB" id="A0A1D1UY85"/>
<organism evidence="2 3">
    <name type="scientific">Ramazzottius varieornatus</name>
    <name type="common">Water bear</name>
    <name type="synonym">Tardigrade</name>
    <dbReference type="NCBI Taxonomy" id="947166"/>
    <lineage>
        <taxon>Eukaryota</taxon>
        <taxon>Metazoa</taxon>
        <taxon>Ecdysozoa</taxon>
        <taxon>Tardigrada</taxon>
        <taxon>Eutardigrada</taxon>
        <taxon>Parachela</taxon>
        <taxon>Hypsibioidea</taxon>
        <taxon>Ramazzottiidae</taxon>
        <taxon>Ramazzottius</taxon>
    </lineage>
</organism>
<dbReference type="EMBL" id="BDGG01000002">
    <property type="protein sequence ID" value="GAU91108.1"/>
    <property type="molecule type" value="Genomic_DNA"/>
</dbReference>
<gene>
    <name evidence="2" type="primary">RvY_03427-1</name>
    <name evidence="2" type="synonym">RvY_03427.1</name>
    <name evidence="2" type="ORF">RvY_03427</name>
</gene>
<accession>A0A1D1UY85</accession>
<comment type="caution">
    <text evidence="2">The sequence shown here is derived from an EMBL/GenBank/DDBJ whole genome shotgun (WGS) entry which is preliminary data.</text>
</comment>
<proteinExistence type="predicted"/>
<dbReference type="Proteomes" id="UP000186922">
    <property type="component" value="Unassembled WGS sequence"/>
</dbReference>
<name>A0A1D1UY85_RAMVA</name>
<evidence type="ECO:0000313" key="2">
    <source>
        <dbReference type="EMBL" id="GAU91108.1"/>
    </source>
</evidence>
<feature type="region of interest" description="Disordered" evidence="1">
    <location>
        <begin position="65"/>
        <end position="87"/>
    </location>
</feature>
<sequence>MDRYVERNEAGEEWPGYVQQKDLLWERRAHLPQHYMVYDTDVLEREVKRAGFLVEKMGYINRPDYPQDARNGGREGLAVLTIKPSNS</sequence>
<protein>
    <submittedName>
        <fullName evidence="2">Uncharacterized protein</fullName>
    </submittedName>
</protein>
<keyword evidence="3" id="KW-1185">Reference proteome</keyword>
<reference evidence="2 3" key="1">
    <citation type="journal article" date="2016" name="Nat. Commun.">
        <title>Extremotolerant tardigrade genome and improved radiotolerance of human cultured cells by tardigrade-unique protein.</title>
        <authorList>
            <person name="Hashimoto T."/>
            <person name="Horikawa D.D."/>
            <person name="Saito Y."/>
            <person name="Kuwahara H."/>
            <person name="Kozuka-Hata H."/>
            <person name="Shin-I T."/>
            <person name="Minakuchi Y."/>
            <person name="Ohishi K."/>
            <person name="Motoyama A."/>
            <person name="Aizu T."/>
            <person name="Enomoto A."/>
            <person name="Kondo K."/>
            <person name="Tanaka S."/>
            <person name="Hara Y."/>
            <person name="Koshikawa S."/>
            <person name="Sagara H."/>
            <person name="Miura T."/>
            <person name="Yokobori S."/>
            <person name="Miyagawa K."/>
            <person name="Suzuki Y."/>
            <person name="Kubo T."/>
            <person name="Oyama M."/>
            <person name="Kohara Y."/>
            <person name="Fujiyama A."/>
            <person name="Arakawa K."/>
            <person name="Katayama T."/>
            <person name="Toyoda A."/>
            <person name="Kunieda T."/>
        </authorList>
    </citation>
    <scope>NUCLEOTIDE SEQUENCE [LARGE SCALE GENOMIC DNA]</scope>
    <source>
        <strain evidence="2 3">YOKOZUNA-1</strain>
    </source>
</reference>
<evidence type="ECO:0000256" key="1">
    <source>
        <dbReference type="SAM" id="MobiDB-lite"/>
    </source>
</evidence>